<proteinExistence type="predicted"/>
<protein>
    <recommendedName>
        <fullName evidence="4">Helix-hairpin-helix domain-containing protein</fullName>
    </recommendedName>
</protein>
<sequence>MKQLSKFALITALAGFTLLSCKEKKSEDTPAETMSEETTSSTEETAPLMKQNVLNVNLATEAELQEKGLAPEVVAAILEKKPLMDMKELDALLGDGVDKAALYQTLFIPMNLNTTPEADFKMIPGVGDRMAHEFEEYRPYTSVAQFKREIGKYVDEEEVARYLNYVFVPVELNTASEEDIKALPGVGDRMAHEFEEYRPYTSMEQFRREIGKYVDDKELARLERLVYLKK</sequence>
<accession>A0A6P0UBV6</accession>
<gene>
    <name evidence="2" type="ORF">GWK09_05600</name>
</gene>
<dbReference type="PROSITE" id="PS51257">
    <property type="entry name" value="PROKAR_LIPOPROTEIN"/>
    <property type="match status" value="1"/>
</dbReference>
<comment type="caution">
    <text evidence="2">The sequence shown here is derived from an EMBL/GenBank/DDBJ whole genome shotgun (WGS) entry which is preliminary data.</text>
</comment>
<name>A0A6P0UBV6_9FLAO</name>
<dbReference type="Pfam" id="PF12836">
    <property type="entry name" value="HHH_3"/>
    <property type="match status" value="1"/>
</dbReference>
<dbReference type="Gene3D" id="1.10.150.320">
    <property type="entry name" value="Photosystem II 12 kDa extrinsic protein"/>
    <property type="match status" value="1"/>
</dbReference>
<reference evidence="2 3" key="1">
    <citation type="submission" date="2020-01" db="EMBL/GenBank/DDBJ databases">
        <title>Muriicola jejuensis KCTC 22299.</title>
        <authorList>
            <person name="Wang G."/>
        </authorList>
    </citation>
    <scope>NUCLEOTIDE SEQUENCE [LARGE SCALE GENOMIC DNA]</scope>
    <source>
        <strain evidence="2 3">KCTC 22299</strain>
    </source>
</reference>
<dbReference type="EMBL" id="JAABOP010000001">
    <property type="protein sequence ID" value="NER09980.1"/>
    <property type="molecule type" value="Genomic_DNA"/>
</dbReference>
<feature type="region of interest" description="Disordered" evidence="1">
    <location>
        <begin position="24"/>
        <end position="48"/>
    </location>
</feature>
<dbReference type="SUPFAM" id="SSF47781">
    <property type="entry name" value="RuvA domain 2-like"/>
    <property type="match status" value="2"/>
</dbReference>
<keyword evidence="3" id="KW-1185">Reference proteome</keyword>
<dbReference type="InterPro" id="IPR010994">
    <property type="entry name" value="RuvA_2-like"/>
</dbReference>
<evidence type="ECO:0000313" key="3">
    <source>
        <dbReference type="Proteomes" id="UP000468443"/>
    </source>
</evidence>
<dbReference type="AlphaFoldDB" id="A0A6P0UBV6"/>
<feature type="compositionally biased region" description="Low complexity" evidence="1">
    <location>
        <begin position="32"/>
        <end position="45"/>
    </location>
</feature>
<organism evidence="2 3">
    <name type="scientific">Muriicola jejuensis</name>
    <dbReference type="NCBI Taxonomy" id="504488"/>
    <lineage>
        <taxon>Bacteria</taxon>
        <taxon>Pseudomonadati</taxon>
        <taxon>Bacteroidota</taxon>
        <taxon>Flavobacteriia</taxon>
        <taxon>Flavobacteriales</taxon>
        <taxon>Flavobacteriaceae</taxon>
        <taxon>Muriicola</taxon>
    </lineage>
</organism>
<evidence type="ECO:0000313" key="2">
    <source>
        <dbReference type="EMBL" id="NER09980.1"/>
    </source>
</evidence>
<evidence type="ECO:0008006" key="4">
    <source>
        <dbReference type="Google" id="ProtNLM"/>
    </source>
</evidence>
<dbReference type="Proteomes" id="UP000468443">
    <property type="component" value="Unassembled WGS sequence"/>
</dbReference>
<evidence type="ECO:0000256" key="1">
    <source>
        <dbReference type="SAM" id="MobiDB-lite"/>
    </source>
</evidence>